<dbReference type="Pfam" id="PF00067">
    <property type="entry name" value="p450"/>
    <property type="match status" value="1"/>
</dbReference>
<name>A0ABY7KQ92_9ACTN</name>
<dbReference type="InterPro" id="IPR002397">
    <property type="entry name" value="Cyt_P450_B"/>
</dbReference>
<evidence type="ECO:0000313" key="4">
    <source>
        <dbReference type="EMBL" id="WAZ26183.1"/>
    </source>
</evidence>
<evidence type="ECO:0000256" key="2">
    <source>
        <dbReference type="RuleBase" id="RU000461"/>
    </source>
</evidence>
<dbReference type="EMBL" id="CP114413">
    <property type="protein sequence ID" value="WAZ26183.1"/>
    <property type="molecule type" value="Genomic_DNA"/>
</dbReference>
<evidence type="ECO:0000256" key="3">
    <source>
        <dbReference type="SAM" id="MobiDB-lite"/>
    </source>
</evidence>
<gene>
    <name evidence="4" type="ORF">STRCI_007735</name>
</gene>
<dbReference type="InterPro" id="IPR001128">
    <property type="entry name" value="Cyt_P450"/>
</dbReference>
<dbReference type="PROSITE" id="PS00086">
    <property type="entry name" value="CYTOCHROME_P450"/>
    <property type="match status" value="1"/>
</dbReference>
<dbReference type="Gene3D" id="1.10.630.10">
    <property type="entry name" value="Cytochrome P450"/>
    <property type="match status" value="1"/>
</dbReference>
<keyword evidence="2" id="KW-0503">Monooxygenase</keyword>
<dbReference type="InterPro" id="IPR036396">
    <property type="entry name" value="Cyt_P450_sf"/>
</dbReference>
<protein>
    <submittedName>
        <fullName evidence="4">Cytochrome P450</fullName>
    </submittedName>
</protein>
<dbReference type="CDD" id="cd11030">
    <property type="entry name" value="CYP105-like"/>
    <property type="match status" value="1"/>
</dbReference>
<feature type="region of interest" description="Disordered" evidence="3">
    <location>
        <begin position="1"/>
        <end position="21"/>
    </location>
</feature>
<dbReference type="PRINTS" id="PR00385">
    <property type="entry name" value="P450"/>
</dbReference>
<dbReference type="InterPro" id="IPR017972">
    <property type="entry name" value="Cyt_P450_CS"/>
</dbReference>
<evidence type="ECO:0000313" key="5">
    <source>
        <dbReference type="Proteomes" id="UP001164439"/>
    </source>
</evidence>
<comment type="similarity">
    <text evidence="1 2">Belongs to the cytochrome P450 family.</text>
</comment>
<dbReference type="Proteomes" id="UP001164439">
    <property type="component" value="Chromosome"/>
</dbReference>
<accession>A0ABY7KQ92</accession>
<dbReference type="PANTHER" id="PTHR46696:SF1">
    <property type="entry name" value="CYTOCHROME P450 YJIB-RELATED"/>
    <property type="match status" value="1"/>
</dbReference>
<dbReference type="SUPFAM" id="SSF48264">
    <property type="entry name" value="Cytochrome P450"/>
    <property type="match status" value="1"/>
</dbReference>
<keyword evidence="5" id="KW-1185">Reference proteome</keyword>
<keyword evidence="2" id="KW-0408">Iron</keyword>
<dbReference type="PRINTS" id="PR00359">
    <property type="entry name" value="BP450"/>
</dbReference>
<evidence type="ECO:0000256" key="1">
    <source>
        <dbReference type="ARBA" id="ARBA00010617"/>
    </source>
</evidence>
<proteinExistence type="inferred from homology"/>
<dbReference type="RefSeq" id="WP_269663667.1">
    <property type="nucleotide sequence ID" value="NZ_CP114413.1"/>
</dbReference>
<dbReference type="PANTHER" id="PTHR46696">
    <property type="entry name" value="P450, PUTATIVE (EUROFUNG)-RELATED"/>
    <property type="match status" value="1"/>
</dbReference>
<keyword evidence="2" id="KW-0560">Oxidoreductase</keyword>
<keyword evidence="2" id="KW-0479">Metal-binding</keyword>
<organism evidence="4 5">
    <name type="scientific">Streptomyces cinnabarinus</name>
    <dbReference type="NCBI Taxonomy" id="67287"/>
    <lineage>
        <taxon>Bacteria</taxon>
        <taxon>Bacillati</taxon>
        <taxon>Actinomycetota</taxon>
        <taxon>Actinomycetes</taxon>
        <taxon>Kitasatosporales</taxon>
        <taxon>Streptomycetaceae</taxon>
        <taxon>Streptomyces</taxon>
    </lineage>
</organism>
<sequence>MTEKTCPITNGLPTLRERPFDPPQVLRAEGPICRMAFPDGHEGWLVTSYRYGREILSDKRFSSAATHKHLAFPSDRAQDMGEGIPGLFEHMDPPEHTKFRKLLAGQFTLRRMRALTPRIEEITAQYAEAMLHKGPPADLVADYSVPVSSQVICELLGVPFGDRERFEGNSAKLLRLDLSTEETQAALMDLVGLTGELLMRKQAEPADDVLSVLVNGEDMTLPEAIGATLLLLVAGHETTANMLSLGTYALLNNPDQMALLRADESLIEDAVEELLRYLTVVHVGVQRSPTEDVEIGGVTLHKGDTVLIHLPTANRDPEQFTDPDRLDVTQGSLSHLTFSHGIHQCLGQQLARLELRIGYTELLRRFPELRLAAKPDEIPMRSNMTVYGVHELPVAW</sequence>
<reference evidence="4" key="1">
    <citation type="submission" date="2022-12" db="EMBL/GenBank/DDBJ databases">
        <authorList>
            <person name="Ruckert C."/>
            <person name="Busche T."/>
            <person name="Kalinowski J."/>
            <person name="Wittmann C."/>
        </authorList>
    </citation>
    <scope>NUCLEOTIDE SEQUENCE</scope>
    <source>
        <strain evidence="4">DSM 40467</strain>
    </source>
</reference>
<keyword evidence="2" id="KW-0349">Heme</keyword>